<dbReference type="OrthoDB" id="832794at2"/>
<dbReference type="Pfam" id="PF13568">
    <property type="entry name" value="OMP_b-brl_2"/>
    <property type="match status" value="1"/>
</dbReference>
<evidence type="ECO:0000313" key="2">
    <source>
        <dbReference type="EMBL" id="SHN07500.1"/>
    </source>
</evidence>
<dbReference type="InterPro" id="IPR025665">
    <property type="entry name" value="Beta-barrel_OMP_2"/>
</dbReference>
<reference evidence="2 3" key="1">
    <citation type="submission" date="2016-11" db="EMBL/GenBank/DDBJ databases">
        <authorList>
            <person name="Jaros S."/>
            <person name="Januszkiewicz K."/>
            <person name="Wedrychowicz H."/>
        </authorList>
    </citation>
    <scope>NUCLEOTIDE SEQUENCE [LARGE SCALE GENOMIC DNA]</scope>
    <source>
        <strain evidence="2 3">CGMCC 1.6102</strain>
    </source>
</reference>
<evidence type="ECO:0000313" key="3">
    <source>
        <dbReference type="Proteomes" id="UP000184513"/>
    </source>
</evidence>
<protein>
    <submittedName>
        <fullName evidence="2">Outer membrane protein beta-barrel domain-containing protein</fullName>
    </submittedName>
</protein>
<dbReference type="AlphaFoldDB" id="A0A1M7NTZ5"/>
<dbReference type="EMBL" id="FRCY01000006">
    <property type="protein sequence ID" value="SHN07500.1"/>
    <property type="molecule type" value="Genomic_DNA"/>
</dbReference>
<feature type="domain" description="Outer membrane protein beta-barrel" evidence="1">
    <location>
        <begin position="22"/>
        <end position="196"/>
    </location>
</feature>
<evidence type="ECO:0000259" key="1">
    <source>
        <dbReference type="Pfam" id="PF13568"/>
    </source>
</evidence>
<dbReference type="Proteomes" id="UP000184513">
    <property type="component" value="Unassembled WGS sequence"/>
</dbReference>
<organism evidence="2 3">
    <name type="scientific">Cyclobacterium lianum</name>
    <dbReference type="NCBI Taxonomy" id="388280"/>
    <lineage>
        <taxon>Bacteria</taxon>
        <taxon>Pseudomonadati</taxon>
        <taxon>Bacteroidota</taxon>
        <taxon>Cytophagia</taxon>
        <taxon>Cytophagales</taxon>
        <taxon>Cyclobacteriaceae</taxon>
        <taxon>Cyclobacterium</taxon>
    </lineage>
</organism>
<accession>A0A1M7NTZ5</accession>
<keyword evidence="3" id="KW-1185">Reference proteome</keyword>
<sequence length="239" mass="26911">MHKNLILLLFLGCFMVTLQSSAQIRLEIYGGPSISYLDFETIPSNAQAQNEPYNRLSYHLGLGALTRLSDHWQLVTQAEIFVRSMAVKNPGEFGSGGFTYLGPANYEMPTFALGARYNIEKEKYGFFLQPTVGFTLLPNEIRNPGTAFSDINPNFNREVTQVNPYGLGLRLEAGIKRYTKNKNYFMVGIRHQQGLRVTDEMTQTTSRTGQPEVSVFGSSRSSYTGMFIGFGLNTDNWRK</sequence>
<gene>
    <name evidence="2" type="ORF">SAMN04488057_10670</name>
</gene>
<dbReference type="RefSeq" id="WP_084097215.1">
    <property type="nucleotide sequence ID" value="NZ_FRCY01000006.1"/>
</dbReference>
<proteinExistence type="predicted"/>
<name>A0A1M7NTZ5_9BACT</name>